<dbReference type="Proteomes" id="UP000680304">
    <property type="component" value="Unassembled WGS sequence"/>
</dbReference>
<feature type="domain" description="HNH nuclease" evidence="2">
    <location>
        <begin position="221"/>
        <end position="270"/>
    </location>
</feature>
<feature type="compositionally biased region" description="Basic residues" evidence="1">
    <location>
        <begin position="50"/>
        <end position="61"/>
    </location>
</feature>
<protein>
    <recommendedName>
        <fullName evidence="2">HNH nuclease domain-containing protein</fullName>
    </recommendedName>
</protein>
<feature type="compositionally biased region" description="Low complexity" evidence="1">
    <location>
        <begin position="15"/>
        <end position="24"/>
    </location>
</feature>
<dbReference type="EMBL" id="BOVJ01000085">
    <property type="protein sequence ID" value="GIQ64231.1"/>
    <property type="molecule type" value="Genomic_DNA"/>
</dbReference>
<evidence type="ECO:0000313" key="4">
    <source>
        <dbReference type="Proteomes" id="UP000680304"/>
    </source>
</evidence>
<evidence type="ECO:0000256" key="1">
    <source>
        <dbReference type="SAM" id="MobiDB-lite"/>
    </source>
</evidence>
<reference evidence="3 4" key="1">
    <citation type="submission" date="2021-04" db="EMBL/GenBank/DDBJ databases">
        <title>Draft genome sequence of Paenibacillus cisolokensis, LC2-13A.</title>
        <authorList>
            <person name="Uke A."/>
            <person name="Chhe C."/>
            <person name="Baramee S."/>
            <person name="Kosugi A."/>
        </authorList>
    </citation>
    <scope>NUCLEOTIDE SEQUENCE [LARGE SCALE GENOMIC DNA]</scope>
    <source>
        <strain evidence="3 4">LC2-13A</strain>
    </source>
</reference>
<comment type="caution">
    <text evidence="3">The sequence shown here is derived from an EMBL/GenBank/DDBJ whole genome shotgun (WGS) entry which is preliminary data.</text>
</comment>
<keyword evidence="4" id="KW-1185">Reference proteome</keyword>
<feature type="region of interest" description="Disordered" evidence="1">
    <location>
        <begin position="1"/>
        <end position="143"/>
    </location>
</feature>
<feature type="compositionally biased region" description="Basic residues" evidence="1">
    <location>
        <begin position="111"/>
        <end position="124"/>
    </location>
</feature>
<dbReference type="InterPro" id="IPR052892">
    <property type="entry name" value="NA-targeting_endonuclease"/>
</dbReference>
<dbReference type="InterPro" id="IPR002711">
    <property type="entry name" value="HNH"/>
</dbReference>
<name>A0ABQ4N8J7_9BACL</name>
<sequence length="284" mass="30329">MGPLAPYEPGPEVEPASPGAGAVPVLPPGDGAGTGAGLKGETVPLPAGPAKRKRKRRRRRGSAGTQDALSGIGTEAPATLAKTETEGSPETPASGQLLPPQDGEADSAGPAKRKRKRRRRGRKGRAADGMTAAGSGGDDRSAIHTGRPPFKRIVPFRGPFSFDVGLLNDKGTGMIRLRGRRETGKRWQTEIETEVAIRMVREGAAGIVHPRLIHKLYTKSDFRLLILQRDGYTCRYCGRYGDTIDHVLPKSKGGLSTPQNCVCACSACNLKKADHLDFAYDDEE</sequence>
<dbReference type="Gene3D" id="1.10.30.50">
    <property type="match status" value="1"/>
</dbReference>
<evidence type="ECO:0000313" key="3">
    <source>
        <dbReference type="EMBL" id="GIQ64231.1"/>
    </source>
</evidence>
<dbReference type="InterPro" id="IPR003615">
    <property type="entry name" value="HNH_nuc"/>
</dbReference>
<evidence type="ECO:0000259" key="2">
    <source>
        <dbReference type="SMART" id="SM00507"/>
    </source>
</evidence>
<dbReference type="RefSeq" id="WP_244863474.1">
    <property type="nucleotide sequence ID" value="NZ_BOVJ01000085.1"/>
</dbReference>
<organism evidence="3 4">
    <name type="scientific">Paenibacillus cisolokensis</name>
    <dbReference type="NCBI Taxonomy" id="1658519"/>
    <lineage>
        <taxon>Bacteria</taxon>
        <taxon>Bacillati</taxon>
        <taxon>Bacillota</taxon>
        <taxon>Bacilli</taxon>
        <taxon>Bacillales</taxon>
        <taxon>Paenibacillaceae</taxon>
        <taxon>Paenibacillus</taxon>
    </lineage>
</organism>
<dbReference type="SMART" id="SM00507">
    <property type="entry name" value="HNHc"/>
    <property type="match status" value="1"/>
</dbReference>
<accession>A0ABQ4N8J7</accession>
<dbReference type="PANTHER" id="PTHR33877">
    <property type="entry name" value="SLL1193 PROTEIN"/>
    <property type="match status" value="1"/>
</dbReference>
<dbReference type="CDD" id="cd00085">
    <property type="entry name" value="HNHc"/>
    <property type="match status" value="1"/>
</dbReference>
<dbReference type="Pfam" id="PF01844">
    <property type="entry name" value="HNH"/>
    <property type="match status" value="1"/>
</dbReference>
<proteinExistence type="predicted"/>
<gene>
    <name evidence="3" type="ORF">PACILC2_27990</name>
</gene>
<dbReference type="PANTHER" id="PTHR33877:SF2">
    <property type="entry name" value="OS07G0170200 PROTEIN"/>
    <property type="match status" value="1"/>
</dbReference>